<organism evidence="2 3">
    <name type="scientific">Ferrimicrobium acidiphilum</name>
    <dbReference type="NCBI Taxonomy" id="121039"/>
    <lineage>
        <taxon>Bacteria</taxon>
        <taxon>Bacillati</taxon>
        <taxon>Actinomycetota</taxon>
        <taxon>Acidimicrobiia</taxon>
        <taxon>Acidimicrobiales</taxon>
        <taxon>Acidimicrobiaceae</taxon>
        <taxon>Ferrimicrobium</taxon>
    </lineage>
</organism>
<feature type="transmembrane region" description="Helical" evidence="1">
    <location>
        <begin position="177"/>
        <end position="195"/>
    </location>
</feature>
<feature type="transmembrane region" description="Helical" evidence="1">
    <location>
        <begin position="63"/>
        <end position="83"/>
    </location>
</feature>
<keyword evidence="1" id="KW-0812">Transmembrane</keyword>
<keyword evidence="3" id="KW-1185">Reference proteome</keyword>
<keyword evidence="1" id="KW-0472">Membrane</keyword>
<proteinExistence type="predicted"/>
<feature type="transmembrane region" description="Helical" evidence="1">
    <location>
        <begin position="207"/>
        <end position="226"/>
    </location>
</feature>
<accession>A0ABV3Y6R7</accession>
<dbReference type="Proteomes" id="UP001560267">
    <property type="component" value="Unassembled WGS sequence"/>
</dbReference>
<evidence type="ECO:0000256" key="1">
    <source>
        <dbReference type="SAM" id="Phobius"/>
    </source>
</evidence>
<evidence type="ECO:0000313" key="2">
    <source>
        <dbReference type="EMBL" id="MEX6430869.1"/>
    </source>
</evidence>
<name>A0ABV3Y6R7_9ACTN</name>
<protein>
    <recommendedName>
        <fullName evidence="4">Signal transduction histidine kinase</fullName>
    </recommendedName>
</protein>
<evidence type="ECO:0008006" key="4">
    <source>
        <dbReference type="Google" id="ProtNLM"/>
    </source>
</evidence>
<dbReference type="EMBL" id="JBFSHR010000100">
    <property type="protein sequence ID" value="MEX6430869.1"/>
    <property type="molecule type" value="Genomic_DNA"/>
</dbReference>
<evidence type="ECO:0000313" key="3">
    <source>
        <dbReference type="Proteomes" id="UP001560267"/>
    </source>
</evidence>
<sequence length="504" mass="53932">MMIVVFVVILVAGVAQVLVDSLAGSTTLSDLDAIDDVTSTAMLLLATIAAMSSLLGRRLMGHINYAFVGFGLLFVFVLAPMLLRVPYVIGNLDPVWILAAYVSSISAAIVGLTLLIMAPFWPRIDTALSTLRLGLWSVTLAALVSLGLSALPVHWLLVISPVATLVTRPEITSVPSLVVGLDAVRWLGLVVIFAWRSRDLANAVPATWMAGGLLLAGIASVARIATPLEPGAVVALDILGLGASALLVAAAAVGLDRAIDTYWDALRDAEIARRSRQLADEAHHEAWGRYTHDLRSSITAISLYLNWSLSASSHDGALQSRVHQNATQEFADLVREEVQRIVMLSQHTPDQVTFDLRELVQRWCDQRLSGRGYVVDVPVGQQAFGSEELLREVMDLLLTFGTTLGDVGGDGEIIIGTTDSGEQIIVAIWFEMAKMADPADNGAKQMHVSQGSEVVIVASVTFQACRQVLRAQGGDLRVLADRPGFAVVLPSCEDSLTAVPSETS</sequence>
<comment type="caution">
    <text evidence="2">The sequence shown here is derived from an EMBL/GenBank/DDBJ whole genome shotgun (WGS) entry which is preliminary data.</text>
</comment>
<feature type="transmembrane region" description="Helical" evidence="1">
    <location>
        <begin position="232"/>
        <end position="255"/>
    </location>
</feature>
<dbReference type="RefSeq" id="WP_369084981.1">
    <property type="nucleotide sequence ID" value="NZ_JBFSHR010000100.1"/>
</dbReference>
<reference evidence="2 3" key="1">
    <citation type="submission" date="2024-07" db="EMBL/GenBank/DDBJ databases">
        <title>Draft Genome Sequence of Ferrimicrobium acidiphilum Strain YE2023, Isolated from a Pulp of Bioleach Reactor.</title>
        <authorList>
            <person name="Elkina Y.A."/>
            <person name="Bulaeva A.G."/>
            <person name="Beletsky A.V."/>
            <person name="Mardanov A.V."/>
        </authorList>
    </citation>
    <scope>NUCLEOTIDE SEQUENCE [LARGE SCALE GENOMIC DNA]</scope>
    <source>
        <strain evidence="2 3">YE2023</strain>
    </source>
</reference>
<feature type="transmembrane region" description="Helical" evidence="1">
    <location>
        <begin position="133"/>
        <end position="157"/>
    </location>
</feature>
<feature type="transmembrane region" description="Helical" evidence="1">
    <location>
        <begin position="37"/>
        <end position="56"/>
    </location>
</feature>
<feature type="transmembrane region" description="Helical" evidence="1">
    <location>
        <begin position="95"/>
        <end position="121"/>
    </location>
</feature>
<keyword evidence="1" id="KW-1133">Transmembrane helix</keyword>
<gene>
    <name evidence="2" type="ORF">AB6A68_13665</name>
</gene>